<comment type="caution">
    <text evidence="1">The sequence shown here is derived from an EMBL/GenBank/DDBJ whole genome shotgun (WGS) entry which is preliminary data.</text>
</comment>
<protein>
    <submittedName>
        <fullName evidence="1">Uncharacterized protein</fullName>
    </submittedName>
</protein>
<keyword evidence="2" id="KW-1185">Reference proteome</keyword>
<proteinExistence type="predicted"/>
<evidence type="ECO:0000313" key="2">
    <source>
        <dbReference type="Proteomes" id="UP001501020"/>
    </source>
</evidence>
<reference evidence="1 2" key="1">
    <citation type="journal article" date="2019" name="Int. J. Syst. Evol. Microbiol.">
        <title>The Global Catalogue of Microorganisms (GCM) 10K type strain sequencing project: providing services to taxonomists for standard genome sequencing and annotation.</title>
        <authorList>
            <consortium name="The Broad Institute Genomics Platform"/>
            <consortium name="The Broad Institute Genome Sequencing Center for Infectious Disease"/>
            <person name="Wu L."/>
            <person name="Ma J."/>
        </authorList>
    </citation>
    <scope>NUCLEOTIDE SEQUENCE [LARGE SCALE GENOMIC DNA]</scope>
    <source>
        <strain evidence="1 2">JCM 13850</strain>
    </source>
</reference>
<organism evidence="1 2">
    <name type="scientific">Actinomadura napierensis</name>
    <dbReference type="NCBI Taxonomy" id="267854"/>
    <lineage>
        <taxon>Bacteria</taxon>
        <taxon>Bacillati</taxon>
        <taxon>Actinomycetota</taxon>
        <taxon>Actinomycetes</taxon>
        <taxon>Streptosporangiales</taxon>
        <taxon>Thermomonosporaceae</taxon>
        <taxon>Actinomadura</taxon>
    </lineage>
</organism>
<sequence>MPGIVGARVPRLRRQHLAQPVLVAPHDLPGRVLGVAQLRGGVDERAAAVAALPVEPLQPVEHRQDPRPGPVMAVQVPLHLRPPADMHLFQDGCDERAPWTRTARRASAWIPRSGQRG</sequence>
<dbReference type="Proteomes" id="UP001501020">
    <property type="component" value="Unassembled WGS sequence"/>
</dbReference>
<gene>
    <name evidence="1" type="ORF">GCM10009727_04950</name>
</gene>
<accession>A0ABN2Y2K2</accession>
<dbReference type="EMBL" id="BAAAMR010000002">
    <property type="protein sequence ID" value="GAA2120318.1"/>
    <property type="molecule type" value="Genomic_DNA"/>
</dbReference>
<name>A0ABN2Y2K2_9ACTN</name>
<evidence type="ECO:0000313" key="1">
    <source>
        <dbReference type="EMBL" id="GAA2120318.1"/>
    </source>
</evidence>